<evidence type="ECO:0000313" key="2">
    <source>
        <dbReference type="EMBL" id="GLB41833.1"/>
    </source>
</evidence>
<gene>
    <name evidence="2" type="ORF">LshimejAT787_1004330</name>
</gene>
<evidence type="ECO:0000313" key="3">
    <source>
        <dbReference type="Proteomes" id="UP001063166"/>
    </source>
</evidence>
<evidence type="ECO:0000256" key="1">
    <source>
        <dbReference type="SAM" id="MobiDB-lite"/>
    </source>
</evidence>
<sequence length="659" mass="72466">MPPPTEIIDVDEPIKIDLTGESDDEIQVISAPHTPPCNKRKQDRLGPPSTIQVPDRARTPLTSSAVEPPLKRQKVDGPQVKPAIGLDGVASKISPAPRPPIKGKSVKRELELIVLDSDGEEVDHKSKKIKRAGSPSSDDEESYERYHAGYDLNDEERWKPLKDNASKLTFDVAESFRHLTVTDTSSPRKRRAHPDFSNPPPYLYAKRCKWSNHHPGHFFLPPPRPVASLLPPQLLRSSRRSVVQPMKFLTSFKRAAGSINKIEQFGAWVAIGSASMGGNDPNPPNPKNLARLERQLPYNKEGFSCCGITMSTYSPVTSECGTPVGMSGTTLSMMSSSTHTVRPSCRLGRTRLYISGLRVNLNPSTYGDMATSHMTSLSNRSHRCLQSQNGISLFTLRSRTQHPVGSIAWGHGPTSSHIFASSEGDFTGFHKAFDVDRSTVAYQFDEEGSGDAMAVTDDGTRLALITRREVTHPLRLYDIRRKDPNAVFSMNLKPFPLTKKGKDKGEVSNAAFSSDGVYLALGRNDNHTHVYDSRMLDRLLFDYEHHGPSRVDPENRSFGVVKVQWVERQGIVPAGFVTGGNDGCVRFWDPLRAADSPQNGTVLAEVTSDVATFSLGDRFKGERALIVGDSAGEVSVFDICPATFPHATVSRHGQPSLAL</sequence>
<dbReference type="Proteomes" id="UP001063166">
    <property type="component" value="Unassembled WGS sequence"/>
</dbReference>
<proteinExistence type="predicted"/>
<dbReference type="OrthoDB" id="10248252at2759"/>
<feature type="region of interest" description="Disordered" evidence="1">
    <location>
        <begin position="29"/>
        <end position="104"/>
    </location>
</feature>
<dbReference type="SUPFAM" id="SSF50978">
    <property type="entry name" value="WD40 repeat-like"/>
    <property type="match status" value="1"/>
</dbReference>
<accession>A0A9P3PTN6</accession>
<comment type="caution">
    <text evidence="2">The sequence shown here is derived from an EMBL/GenBank/DDBJ whole genome shotgun (WGS) entry which is preliminary data.</text>
</comment>
<organism evidence="2 3">
    <name type="scientific">Lyophyllum shimeji</name>
    <name type="common">Hon-shimeji</name>
    <name type="synonym">Tricholoma shimeji</name>
    <dbReference type="NCBI Taxonomy" id="47721"/>
    <lineage>
        <taxon>Eukaryota</taxon>
        <taxon>Fungi</taxon>
        <taxon>Dikarya</taxon>
        <taxon>Basidiomycota</taxon>
        <taxon>Agaricomycotina</taxon>
        <taxon>Agaricomycetes</taxon>
        <taxon>Agaricomycetidae</taxon>
        <taxon>Agaricales</taxon>
        <taxon>Tricholomatineae</taxon>
        <taxon>Lyophyllaceae</taxon>
        <taxon>Lyophyllum</taxon>
    </lineage>
</organism>
<dbReference type="AlphaFoldDB" id="A0A9P3PTN6"/>
<protein>
    <submittedName>
        <fullName evidence="2">WD40 repeat-like protein</fullName>
    </submittedName>
</protein>
<dbReference type="Gene3D" id="2.130.10.10">
    <property type="entry name" value="YVTN repeat-like/Quinoprotein amine dehydrogenase"/>
    <property type="match status" value="1"/>
</dbReference>
<dbReference type="EMBL" id="BRPK01000010">
    <property type="protein sequence ID" value="GLB41833.1"/>
    <property type="molecule type" value="Genomic_DNA"/>
</dbReference>
<name>A0A9P3PTN6_LYOSH</name>
<reference evidence="2" key="1">
    <citation type="submission" date="2022-07" db="EMBL/GenBank/DDBJ databases">
        <title>The genome of Lyophyllum shimeji provides insight into the initial evolution of ectomycorrhizal fungal genome.</title>
        <authorList>
            <person name="Kobayashi Y."/>
            <person name="Shibata T."/>
            <person name="Hirakawa H."/>
            <person name="Shigenobu S."/>
            <person name="Nishiyama T."/>
            <person name="Yamada A."/>
            <person name="Hasebe M."/>
            <person name="Kawaguchi M."/>
        </authorList>
    </citation>
    <scope>NUCLEOTIDE SEQUENCE</scope>
    <source>
        <strain evidence="2">AT787</strain>
    </source>
</reference>
<dbReference type="InterPro" id="IPR036322">
    <property type="entry name" value="WD40_repeat_dom_sf"/>
</dbReference>
<feature type="region of interest" description="Disordered" evidence="1">
    <location>
        <begin position="119"/>
        <end position="143"/>
    </location>
</feature>
<keyword evidence="3" id="KW-1185">Reference proteome</keyword>
<dbReference type="InterPro" id="IPR015943">
    <property type="entry name" value="WD40/YVTN_repeat-like_dom_sf"/>
</dbReference>